<proteinExistence type="predicted"/>
<evidence type="ECO:0000313" key="4">
    <source>
        <dbReference type="Proteomes" id="UP000318102"/>
    </source>
</evidence>
<reference evidence="3 4" key="1">
    <citation type="submission" date="2019-07" db="EMBL/GenBank/DDBJ databases">
        <authorList>
            <person name="Kim J."/>
        </authorList>
    </citation>
    <scope>NUCLEOTIDE SEQUENCE [LARGE SCALE GENOMIC DNA]</scope>
    <source>
        <strain evidence="3 4">N4</strain>
    </source>
</reference>
<keyword evidence="1" id="KW-0812">Transmembrane</keyword>
<dbReference type="EMBL" id="VNJK01000002">
    <property type="protein sequence ID" value="TVX89494.1"/>
    <property type="molecule type" value="Genomic_DNA"/>
</dbReference>
<dbReference type="Proteomes" id="UP000318102">
    <property type="component" value="Unassembled WGS sequence"/>
</dbReference>
<dbReference type="SUPFAM" id="SSF53474">
    <property type="entry name" value="alpha/beta-Hydrolases"/>
    <property type="match status" value="1"/>
</dbReference>
<organism evidence="3 4">
    <name type="scientific">Paenibacillus agilis</name>
    <dbReference type="NCBI Taxonomy" id="3020863"/>
    <lineage>
        <taxon>Bacteria</taxon>
        <taxon>Bacillati</taxon>
        <taxon>Bacillota</taxon>
        <taxon>Bacilli</taxon>
        <taxon>Bacillales</taxon>
        <taxon>Paenibacillaceae</taxon>
        <taxon>Paenibacillus</taxon>
    </lineage>
</organism>
<dbReference type="GO" id="GO:0016787">
    <property type="term" value="F:hydrolase activity"/>
    <property type="evidence" value="ECO:0007669"/>
    <property type="project" value="UniProtKB-KW"/>
</dbReference>
<dbReference type="PANTHER" id="PTHR43798">
    <property type="entry name" value="MONOACYLGLYCEROL LIPASE"/>
    <property type="match status" value="1"/>
</dbReference>
<evidence type="ECO:0000259" key="2">
    <source>
        <dbReference type="Pfam" id="PF00561"/>
    </source>
</evidence>
<dbReference type="Gene3D" id="3.40.50.1820">
    <property type="entry name" value="alpha/beta hydrolase"/>
    <property type="match status" value="1"/>
</dbReference>
<keyword evidence="3" id="KW-0378">Hydrolase</keyword>
<evidence type="ECO:0000313" key="3">
    <source>
        <dbReference type="EMBL" id="TVX89494.1"/>
    </source>
</evidence>
<dbReference type="InterPro" id="IPR000073">
    <property type="entry name" value="AB_hydrolase_1"/>
</dbReference>
<keyword evidence="1" id="KW-0472">Membrane</keyword>
<keyword evidence="1" id="KW-1133">Transmembrane helix</keyword>
<feature type="domain" description="AB hydrolase-1" evidence="2">
    <location>
        <begin position="14"/>
        <end position="111"/>
    </location>
</feature>
<dbReference type="RefSeq" id="WP_144992046.1">
    <property type="nucleotide sequence ID" value="NZ_VNJK01000002.1"/>
</dbReference>
<dbReference type="OrthoDB" id="9776853at2"/>
<dbReference type="Pfam" id="PF00561">
    <property type="entry name" value="Abhydrolase_1"/>
    <property type="match status" value="1"/>
</dbReference>
<dbReference type="InterPro" id="IPR050266">
    <property type="entry name" value="AB_hydrolase_sf"/>
</dbReference>
<dbReference type="InterPro" id="IPR029058">
    <property type="entry name" value="AB_hydrolase_fold"/>
</dbReference>
<evidence type="ECO:0000256" key="1">
    <source>
        <dbReference type="SAM" id="Phobius"/>
    </source>
</evidence>
<protein>
    <submittedName>
        <fullName evidence="3">Alpha/beta hydrolase</fullName>
    </submittedName>
</protein>
<keyword evidence="4" id="KW-1185">Reference proteome</keyword>
<name>A0A559IPB8_9BACL</name>
<dbReference type="AlphaFoldDB" id="A0A559IPB8"/>
<sequence>MTLHYKEYGHKHAPLMVFIHGGGVSGWMWNKQIEYFKHFHCIVPDMPEQGQSSADYPFTINTSAEKMIALIEEKGQGKAVIVIGFSLGAQVLIAMLGMRPDLIQYAMINSALVKPISYAKIITKSLGVIHPLTRNKTFSKVQAKSMYIDAALYKTYYYENSRMSKDTLSRILNENMSFTIPKSFERASGNILVTVGEKEKKVMRDSMIEIINSNHKCRGFVFPKMGHGISLANPQFFNHVVEKWIQHDTLPLSSTEFIRTS</sequence>
<accession>A0A559IPB8</accession>
<gene>
    <name evidence="3" type="ORF">FPZ44_17090</name>
</gene>
<comment type="caution">
    <text evidence="3">The sequence shown here is derived from an EMBL/GenBank/DDBJ whole genome shotgun (WGS) entry which is preliminary data.</text>
</comment>
<feature type="transmembrane region" description="Helical" evidence="1">
    <location>
        <begin position="79"/>
        <end position="98"/>
    </location>
</feature>